<sequence>MSPSNNRTTPGVVRTLVLLCMATLTFIVVGSFNISDNAAPAGYPSFLAEPPSWTLFRGYWKSERQCRALAKQLRETHPTGVCRGDPKCPTMVHTETLMSRGDSLDPRQEQLLVLSFLATQHSSLILNILVSEADFQQPPKWLSSLLEHEEYGKRIQLNLWDFGKLDLHPDQLEGLQAAYNDIPSLASKSDLRRYAVLYHYGGLWLDTDTIFVNDVRPLMGLDFVYVAGKMFNGAAMGASRKQSTFMRRIIEHAVYLYKYNNDGAYYRFAGYLFQDLWDQKPAPFFALSGCLFDDGWGGHFQQAPASWSDIWSRPTTRSINAFFQDPNGVFTYHWHGHGVWGTKIQPKSFASVAHANYVRQLQLDPTIFHPAEEEDWKQ</sequence>
<organism evidence="2 3">
    <name type="scientific">Seminavis robusta</name>
    <dbReference type="NCBI Taxonomy" id="568900"/>
    <lineage>
        <taxon>Eukaryota</taxon>
        <taxon>Sar</taxon>
        <taxon>Stramenopiles</taxon>
        <taxon>Ochrophyta</taxon>
        <taxon>Bacillariophyta</taxon>
        <taxon>Bacillariophyceae</taxon>
        <taxon>Bacillariophycidae</taxon>
        <taxon>Naviculales</taxon>
        <taxon>Naviculaceae</taxon>
        <taxon>Seminavis</taxon>
    </lineage>
</organism>
<dbReference type="OrthoDB" id="409543at2759"/>
<dbReference type="InterPro" id="IPR029044">
    <property type="entry name" value="Nucleotide-diphossugar_trans"/>
</dbReference>
<dbReference type="SUPFAM" id="SSF53448">
    <property type="entry name" value="Nucleotide-diphospho-sugar transferases"/>
    <property type="match status" value="1"/>
</dbReference>
<keyword evidence="1" id="KW-0472">Membrane</keyword>
<keyword evidence="1" id="KW-0812">Transmembrane</keyword>
<reference evidence="2" key="1">
    <citation type="submission" date="2020-06" db="EMBL/GenBank/DDBJ databases">
        <authorList>
            <consortium name="Plant Systems Biology data submission"/>
        </authorList>
    </citation>
    <scope>NUCLEOTIDE SEQUENCE</scope>
    <source>
        <strain evidence="2">D6</strain>
    </source>
</reference>
<accession>A0A9N8HV58</accession>
<comment type="caution">
    <text evidence="2">The sequence shown here is derived from an EMBL/GenBank/DDBJ whole genome shotgun (WGS) entry which is preliminary data.</text>
</comment>
<dbReference type="InterPro" id="IPR007577">
    <property type="entry name" value="GlycoTrfase_DXD_sugar-bd_CS"/>
</dbReference>
<gene>
    <name evidence="2" type="ORF">SEMRO_1466_G275050.1</name>
</gene>
<feature type="transmembrane region" description="Helical" evidence="1">
    <location>
        <begin position="12"/>
        <end position="32"/>
    </location>
</feature>
<evidence type="ECO:0000313" key="2">
    <source>
        <dbReference type="EMBL" id="CAB9523873.1"/>
    </source>
</evidence>
<dbReference type="AlphaFoldDB" id="A0A9N8HV58"/>
<evidence type="ECO:0000313" key="3">
    <source>
        <dbReference type="Proteomes" id="UP001153069"/>
    </source>
</evidence>
<name>A0A9N8HV58_9STRA</name>
<protein>
    <submittedName>
        <fullName evidence="2">Uncharacterized protein</fullName>
    </submittedName>
</protein>
<dbReference type="Gene3D" id="3.90.550.20">
    <property type="match status" value="1"/>
</dbReference>
<keyword evidence="1" id="KW-1133">Transmembrane helix</keyword>
<dbReference type="Pfam" id="PF04488">
    <property type="entry name" value="Gly_transf_sug"/>
    <property type="match status" value="1"/>
</dbReference>
<evidence type="ECO:0000256" key="1">
    <source>
        <dbReference type="SAM" id="Phobius"/>
    </source>
</evidence>
<proteinExistence type="predicted"/>
<dbReference type="Proteomes" id="UP001153069">
    <property type="component" value="Unassembled WGS sequence"/>
</dbReference>
<keyword evidence="3" id="KW-1185">Reference proteome</keyword>
<dbReference type="EMBL" id="CAICTM010001464">
    <property type="protein sequence ID" value="CAB9523873.1"/>
    <property type="molecule type" value="Genomic_DNA"/>
</dbReference>